<proteinExistence type="predicted"/>
<dbReference type="EMBL" id="FUWU01000081">
    <property type="protein sequence ID" value="SKA17334.1"/>
    <property type="molecule type" value="Genomic_DNA"/>
</dbReference>
<organism evidence="2 4">
    <name type="scientific">Fibrobacter intestinalis</name>
    <dbReference type="NCBI Taxonomy" id="28122"/>
    <lineage>
        <taxon>Bacteria</taxon>
        <taxon>Pseudomonadati</taxon>
        <taxon>Fibrobacterota</taxon>
        <taxon>Fibrobacteria</taxon>
        <taxon>Fibrobacterales</taxon>
        <taxon>Fibrobacteraceae</taxon>
        <taxon>Fibrobacter</taxon>
    </lineage>
</organism>
<dbReference type="Proteomes" id="UP000190449">
    <property type="component" value="Unassembled WGS sequence"/>
</dbReference>
<dbReference type="RefSeq" id="WP_073303143.1">
    <property type="nucleotide sequence ID" value="NZ_FRAW01000007.1"/>
</dbReference>
<evidence type="ECO:0008006" key="6">
    <source>
        <dbReference type="Google" id="ProtNLM"/>
    </source>
</evidence>
<sequence>MAKKTEEIVSLMRFTTLDELVKMIRLGGIPLYDTERWEDRCDAAFVERGVREMNNSKTTGNYGVMCFMGQTKKEKEEEEKIGKDGEKNDGDTQYSYSPRETIHHWKGYAGGKDGVGIKICFKPEVLLHAFLQKKYSDTKELKKSLEESDNILKGNGKIFGKMEYRTIEKIKERLTESKAENFFFTKRIAFRDEREYRLVQYGKQVAPSCKDDQKWIRAMGVRGFIPVDNWSELIDRIVFSPFSDKRYVEKLRKGEISKESLRLDSQEYKILKDLLSAEVNYRSTILNKKSLLELAASDQGKTQSTKGGDKS</sequence>
<evidence type="ECO:0000313" key="4">
    <source>
        <dbReference type="Proteomes" id="UP000184275"/>
    </source>
</evidence>
<feature type="region of interest" description="Disordered" evidence="1">
    <location>
        <begin position="75"/>
        <end position="94"/>
    </location>
</feature>
<reference evidence="4" key="2">
    <citation type="submission" date="2016-11" db="EMBL/GenBank/DDBJ databases">
        <authorList>
            <person name="Varghese N."/>
            <person name="Submissions S."/>
        </authorList>
    </citation>
    <scope>NUCLEOTIDE SEQUENCE [LARGE SCALE GENOMIC DNA]</scope>
    <source>
        <strain evidence="4">UWOS</strain>
    </source>
</reference>
<evidence type="ECO:0000313" key="5">
    <source>
        <dbReference type="Proteomes" id="UP000190449"/>
    </source>
</evidence>
<accession>A0A1T4RMX1</accession>
<reference evidence="3 5" key="3">
    <citation type="submission" date="2017-02" db="EMBL/GenBank/DDBJ databases">
        <authorList>
            <person name="Peterson S.W."/>
        </authorList>
    </citation>
    <scope>NUCLEOTIDE SEQUENCE [LARGE SCALE GENOMIC DNA]</scope>
    <source>
        <strain evidence="3 5">ATCC 43854</strain>
    </source>
</reference>
<reference evidence="2" key="1">
    <citation type="submission" date="2016-11" db="EMBL/GenBank/DDBJ databases">
        <authorList>
            <person name="Jaros S."/>
            <person name="Januszkiewicz K."/>
            <person name="Wedrychowicz H."/>
        </authorList>
    </citation>
    <scope>NUCLEOTIDE SEQUENCE [LARGE SCALE GENOMIC DNA]</scope>
    <source>
        <strain evidence="2">UWOS</strain>
    </source>
</reference>
<dbReference type="STRING" id="28122.SAMN02745108_02778"/>
<gene>
    <name evidence="3" type="ORF">SAMN02745108_02778</name>
    <name evidence="2" type="ORF">SAMN05720469_1072</name>
</gene>
<dbReference type="AlphaFoldDB" id="A0A1M6SP90"/>
<protein>
    <recommendedName>
        <fullName evidence="6">DUF2971 domain-containing protein</fullName>
    </recommendedName>
</protein>
<evidence type="ECO:0000256" key="1">
    <source>
        <dbReference type="SAM" id="MobiDB-lite"/>
    </source>
</evidence>
<evidence type="ECO:0000313" key="3">
    <source>
        <dbReference type="EMBL" id="SKA17334.1"/>
    </source>
</evidence>
<name>A0A1M6SP90_9BACT</name>
<dbReference type="Proteomes" id="UP000184275">
    <property type="component" value="Unassembled WGS sequence"/>
</dbReference>
<keyword evidence="4" id="KW-1185">Reference proteome</keyword>
<feature type="compositionally biased region" description="Basic and acidic residues" evidence="1">
    <location>
        <begin position="75"/>
        <end position="90"/>
    </location>
</feature>
<accession>A0A1M6SP90</accession>
<dbReference type="EMBL" id="FRAW01000007">
    <property type="protein sequence ID" value="SHK46457.1"/>
    <property type="molecule type" value="Genomic_DNA"/>
</dbReference>
<evidence type="ECO:0000313" key="2">
    <source>
        <dbReference type="EMBL" id="SHK46457.1"/>
    </source>
</evidence>